<keyword evidence="1" id="KW-0012">Acyltransferase</keyword>
<organism evidence="1 2">
    <name type="scientific">Methylobacterium adhaesivum</name>
    <dbReference type="NCBI Taxonomy" id="333297"/>
    <lineage>
        <taxon>Bacteria</taxon>
        <taxon>Pseudomonadati</taxon>
        <taxon>Pseudomonadota</taxon>
        <taxon>Alphaproteobacteria</taxon>
        <taxon>Hyphomicrobiales</taxon>
        <taxon>Methylobacteriaceae</taxon>
        <taxon>Methylobacterium</taxon>
    </lineage>
</organism>
<dbReference type="Proteomes" id="UP001224644">
    <property type="component" value="Unassembled WGS sequence"/>
</dbReference>
<dbReference type="InterPro" id="IPR001451">
    <property type="entry name" value="Hexapep"/>
</dbReference>
<dbReference type="EC" id="2.3.1.-" evidence="1"/>
<dbReference type="CDD" id="cd04647">
    <property type="entry name" value="LbH_MAT_like"/>
    <property type="match status" value="1"/>
</dbReference>
<dbReference type="PANTHER" id="PTHR23416:SF78">
    <property type="entry name" value="LIPOPOLYSACCHARIDE BIOSYNTHESIS O-ACETYL TRANSFERASE WBBJ-RELATED"/>
    <property type="match status" value="1"/>
</dbReference>
<gene>
    <name evidence="1" type="ORF">QWZ12_15060</name>
</gene>
<comment type="caution">
    <text evidence="1">The sequence shown here is derived from an EMBL/GenBank/DDBJ whole genome shotgun (WGS) entry which is preliminary data.</text>
</comment>
<dbReference type="InterPro" id="IPR011004">
    <property type="entry name" value="Trimer_LpxA-like_sf"/>
</dbReference>
<name>A0ABT8BK71_9HYPH</name>
<dbReference type="EMBL" id="JAUFPX010000014">
    <property type="protein sequence ID" value="MDN3591920.1"/>
    <property type="molecule type" value="Genomic_DNA"/>
</dbReference>
<dbReference type="Gene3D" id="2.160.10.10">
    <property type="entry name" value="Hexapeptide repeat proteins"/>
    <property type="match status" value="1"/>
</dbReference>
<dbReference type="InterPro" id="IPR051159">
    <property type="entry name" value="Hexapeptide_acetyltransf"/>
</dbReference>
<reference evidence="2" key="1">
    <citation type="journal article" date="2019" name="Int. J. Syst. Evol. Microbiol.">
        <title>The Global Catalogue of Microorganisms (GCM) 10K type strain sequencing project: providing services to taxonomists for standard genome sequencing and annotation.</title>
        <authorList>
            <consortium name="The Broad Institute Genomics Platform"/>
            <consortium name="The Broad Institute Genome Sequencing Center for Infectious Disease"/>
            <person name="Wu L."/>
            <person name="Ma J."/>
        </authorList>
    </citation>
    <scope>NUCLEOTIDE SEQUENCE [LARGE SCALE GENOMIC DNA]</scope>
    <source>
        <strain evidence="2">CECT 7069</strain>
    </source>
</reference>
<dbReference type="RefSeq" id="WP_238227543.1">
    <property type="nucleotide sequence ID" value="NZ_BPQD01000029.1"/>
</dbReference>
<evidence type="ECO:0000313" key="2">
    <source>
        <dbReference type="Proteomes" id="UP001224644"/>
    </source>
</evidence>
<dbReference type="PANTHER" id="PTHR23416">
    <property type="entry name" value="SIALIC ACID SYNTHASE-RELATED"/>
    <property type="match status" value="1"/>
</dbReference>
<dbReference type="SUPFAM" id="SSF51161">
    <property type="entry name" value="Trimeric LpxA-like enzymes"/>
    <property type="match status" value="1"/>
</dbReference>
<evidence type="ECO:0000313" key="1">
    <source>
        <dbReference type="EMBL" id="MDN3591920.1"/>
    </source>
</evidence>
<proteinExistence type="predicted"/>
<dbReference type="GO" id="GO:0016746">
    <property type="term" value="F:acyltransferase activity"/>
    <property type="evidence" value="ECO:0007669"/>
    <property type="project" value="UniProtKB-KW"/>
</dbReference>
<keyword evidence="1" id="KW-0808">Transferase</keyword>
<sequence>MPVTLEVEYPADNWLTLSPKFLNDSDAVVTIRGRGNRLYVEDPLVPNAANFLLSGGATLILRADSNINELSVSAVADGALIDIGAWCSFNGCSQITVHERATITIGAFSLFGNGCRIAASDVHKIVDLATRERINPAGDITIGERVWAAENVTILRNSKIGQGSIVGSGSLVRDFFPPYVSLAGVPARIVRTGVTWEF</sequence>
<keyword evidence="2" id="KW-1185">Reference proteome</keyword>
<accession>A0ABT8BK71</accession>
<dbReference type="Pfam" id="PF00132">
    <property type="entry name" value="Hexapep"/>
    <property type="match status" value="1"/>
</dbReference>
<protein>
    <submittedName>
        <fullName evidence="1">Acyltransferase</fullName>
        <ecNumber evidence="1">2.3.1.-</ecNumber>
    </submittedName>
</protein>